<dbReference type="EMBL" id="FZNR01000006">
    <property type="protein sequence ID" value="SNR87669.1"/>
    <property type="molecule type" value="Genomic_DNA"/>
</dbReference>
<evidence type="ECO:0000313" key="2">
    <source>
        <dbReference type="EMBL" id="SNR87669.1"/>
    </source>
</evidence>
<feature type="transmembrane region" description="Helical" evidence="1">
    <location>
        <begin position="20"/>
        <end position="46"/>
    </location>
</feature>
<dbReference type="RefSeq" id="WP_179277176.1">
    <property type="nucleotide sequence ID" value="NZ_BOMU01000087.1"/>
</dbReference>
<keyword evidence="1" id="KW-0472">Membrane</keyword>
<proteinExistence type="predicted"/>
<reference evidence="2 3" key="1">
    <citation type="submission" date="2017-06" db="EMBL/GenBank/DDBJ databases">
        <authorList>
            <person name="Kim H.J."/>
            <person name="Triplett B.A."/>
        </authorList>
    </citation>
    <scope>NUCLEOTIDE SEQUENCE [LARGE SCALE GENOMIC DNA]</scope>
    <source>
        <strain evidence="2 3">DSM 43151</strain>
    </source>
</reference>
<evidence type="ECO:0000256" key="1">
    <source>
        <dbReference type="SAM" id="Phobius"/>
    </source>
</evidence>
<evidence type="ECO:0000313" key="3">
    <source>
        <dbReference type="Proteomes" id="UP000198415"/>
    </source>
</evidence>
<dbReference type="Proteomes" id="UP000198415">
    <property type="component" value="Unassembled WGS sequence"/>
</dbReference>
<organism evidence="2 3">
    <name type="scientific">Actinoplanes regularis</name>
    <dbReference type="NCBI Taxonomy" id="52697"/>
    <lineage>
        <taxon>Bacteria</taxon>
        <taxon>Bacillati</taxon>
        <taxon>Actinomycetota</taxon>
        <taxon>Actinomycetes</taxon>
        <taxon>Micromonosporales</taxon>
        <taxon>Micromonosporaceae</taxon>
        <taxon>Actinoplanes</taxon>
    </lineage>
</organism>
<keyword evidence="1" id="KW-0812">Transmembrane</keyword>
<sequence>MFEFKEETDEPYSPWLRVVGLSGAFIAMVGLTLAAMAVIGFLIFWAGSAIQT</sequence>
<accession>A0A238ZWN7</accession>
<dbReference type="AlphaFoldDB" id="A0A238ZWN7"/>
<keyword evidence="3" id="KW-1185">Reference proteome</keyword>
<gene>
    <name evidence="2" type="ORF">SAMN06264365_106364</name>
</gene>
<name>A0A238ZWN7_9ACTN</name>
<keyword evidence="1" id="KW-1133">Transmembrane helix</keyword>
<protein>
    <submittedName>
        <fullName evidence="2">Uncharacterized protein</fullName>
    </submittedName>
</protein>